<keyword evidence="1" id="KW-0472">Membrane</keyword>
<dbReference type="OrthoDB" id="2758055at2759"/>
<organism evidence="2 3">
    <name type="scientific">Trametes pubescens</name>
    <name type="common">White-rot fungus</name>
    <dbReference type="NCBI Taxonomy" id="154538"/>
    <lineage>
        <taxon>Eukaryota</taxon>
        <taxon>Fungi</taxon>
        <taxon>Dikarya</taxon>
        <taxon>Basidiomycota</taxon>
        <taxon>Agaricomycotina</taxon>
        <taxon>Agaricomycetes</taxon>
        <taxon>Polyporales</taxon>
        <taxon>Polyporaceae</taxon>
        <taxon>Trametes</taxon>
    </lineage>
</organism>
<protein>
    <submittedName>
        <fullName evidence="2">Uncharacterized protein</fullName>
    </submittedName>
</protein>
<evidence type="ECO:0000256" key="1">
    <source>
        <dbReference type="SAM" id="Phobius"/>
    </source>
</evidence>
<dbReference type="STRING" id="154538.A0A1M2V9L3"/>
<evidence type="ECO:0000313" key="2">
    <source>
        <dbReference type="EMBL" id="OJT04215.1"/>
    </source>
</evidence>
<reference evidence="2 3" key="1">
    <citation type="submission" date="2016-10" db="EMBL/GenBank/DDBJ databases">
        <title>Genome sequence of the basidiomycete white-rot fungus Trametes pubescens.</title>
        <authorList>
            <person name="Makela M.R."/>
            <person name="Granchi Z."/>
            <person name="Peng M."/>
            <person name="De Vries R.P."/>
            <person name="Grigoriev I."/>
            <person name="Riley R."/>
            <person name="Hilden K."/>
        </authorList>
    </citation>
    <scope>NUCLEOTIDE SEQUENCE [LARGE SCALE GENOMIC DNA]</scope>
    <source>
        <strain evidence="2 3">FBCC735</strain>
    </source>
</reference>
<dbReference type="AlphaFoldDB" id="A0A1M2V9L3"/>
<keyword evidence="3" id="KW-1185">Reference proteome</keyword>
<accession>A0A1M2V9L3</accession>
<comment type="caution">
    <text evidence="2">The sequence shown here is derived from an EMBL/GenBank/DDBJ whole genome shotgun (WGS) entry which is preliminary data.</text>
</comment>
<feature type="transmembrane region" description="Helical" evidence="1">
    <location>
        <begin position="165"/>
        <end position="187"/>
    </location>
</feature>
<dbReference type="EMBL" id="MNAD01001554">
    <property type="protein sequence ID" value="OJT04215.1"/>
    <property type="molecule type" value="Genomic_DNA"/>
</dbReference>
<feature type="transmembrane region" description="Helical" evidence="1">
    <location>
        <begin position="45"/>
        <end position="66"/>
    </location>
</feature>
<gene>
    <name evidence="2" type="ORF">TRAPUB_5092</name>
</gene>
<keyword evidence="1" id="KW-0812">Transmembrane</keyword>
<keyword evidence="1" id="KW-1133">Transmembrane helix</keyword>
<feature type="transmembrane region" description="Helical" evidence="1">
    <location>
        <begin position="121"/>
        <end position="144"/>
    </location>
</feature>
<feature type="transmembrane region" description="Helical" evidence="1">
    <location>
        <begin position="78"/>
        <end position="101"/>
    </location>
</feature>
<dbReference type="OMA" id="VGNTSHA"/>
<dbReference type="Proteomes" id="UP000184267">
    <property type="component" value="Unassembled WGS sequence"/>
</dbReference>
<feature type="transmembrane region" description="Helical" evidence="1">
    <location>
        <begin position="193"/>
        <end position="214"/>
    </location>
</feature>
<proteinExistence type="predicted"/>
<evidence type="ECO:0000313" key="3">
    <source>
        <dbReference type="Proteomes" id="UP000184267"/>
    </source>
</evidence>
<sequence>MQSLSLLKIKYLGLDLHYLLVAFVDRSMTPGGALAYFHGPGNDPARYASAVIFAFLALLGDGFMAYRVFVVWDRKTISLVLPGLLFGADVVATGLVGKALLRGGPATLDIVFVPGGRPPLTAYFVMTLLTNLGTTLLLFGRLWWHDRRTKRYLSQNVRGSASWRVMKTIMQCQAVYSVGLLFNLAAFLANSELVLVTNAILPALIGVSFTLIIIRIGLSEVLGSTPHDESTVSNAIEFNDRARAPSPIAVNVFISQTDDRSEEVAALSHTKSPAASTA</sequence>
<name>A0A1M2V9L3_TRAPU</name>